<dbReference type="Pfam" id="PF00651">
    <property type="entry name" value="BTB"/>
    <property type="match status" value="1"/>
</dbReference>
<sequence>MNNPPPVTEKVPELWFTDADVVLQAGAKLFRVHRSILSARSTIFGDMFAIPHPGRGKGVNVVTKDDSYTYICLPDDAIDVHRFFLAIFDASYFESPPSVHPTAVTISILHLAEKYDVIFLKRRAVAHLNVLLPTKWDDMWKLVNTGYNLGFFTLLELAVAIDIPWVLPAVNFLLMPASLDSILALSPWKSFAPLIQQKYIIDRENCISKMALHSGWIWRPLPPASCLSVAICTLAQGLIRDLGIWRLLRTLPEIFCEECVKAINAECYASGEQFWDHLPEIIDLGSWEALVDAKDSYSN</sequence>
<dbReference type="EMBL" id="KN817526">
    <property type="protein sequence ID" value="KJA26853.1"/>
    <property type="molecule type" value="Genomic_DNA"/>
</dbReference>
<dbReference type="InterPro" id="IPR000210">
    <property type="entry name" value="BTB/POZ_dom"/>
</dbReference>
<dbReference type="CDD" id="cd18186">
    <property type="entry name" value="BTB_POZ_ZBTB_KLHL-like"/>
    <property type="match status" value="1"/>
</dbReference>
<dbReference type="PROSITE" id="PS50097">
    <property type="entry name" value="BTB"/>
    <property type="match status" value="1"/>
</dbReference>
<dbReference type="Proteomes" id="UP000054270">
    <property type="component" value="Unassembled WGS sequence"/>
</dbReference>
<dbReference type="InterPro" id="IPR011333">
    <property type="entry name" value="SKP1/BTB/POZ_sf"/>
</dbReference>
<proteinExistence type="predicted"/>
<organism evidence="2 3">
    <name type="scientific">Hypholoma sublateritium (strain FD-334 SS-4)</name>
    <dbReference type="NCBI Taxonomy" id="945553"/>
    <lineage>
        <taxon>Eukaryota</taxon>
        <taxon>Fungi</taxon>
        <taxon>Dikarya</taxon>
        <taxon>Basidiomycota</taxon>
        <taxon>Agaricomycotina</taxon>
        <taxon>Agaricomycetes</taxon>
        <taxon>Agaricomycetidae</taxon>
        <taxon>Agaricales</taxon>
        <taxon>Agaricineae</taxon>
        <taxon>Strophariaceae</taxon>
        <taxon>Hypholoma</taxon>
    </lineage>
</organism>
<keyword evidence="3" id="KW-1185">Reference proteome</keyword>
<evidence type="ECO:0000313" key="2">
    <source>
        <dbReference type="EMBL" id="KJA26853.1"/>
    </source>
</evidence>
<reference evidence="3" key="1">
    <citation type="submission" date="2014-04" db="EMBL/GenBank/DDBJ databases">
        <title>Evolutionary Origins and Diversification of the Mycorrhizal Mutualists.</title>
        <authorList>
            <consortium name="DOE Joint Genome Institute"/>
            <consortium name="Mycorrhizal Genomics Consortium"/>
            <person name="Kohler A."/>
            <person name="Kuo A."/>
            <person name="Nagy L.G."/>
            <person name="Floudas D."/>
            <person name="Copeland A."/>
            <person name="Barry K.W."/>
            <person name="Cichocki N."/>
            <person name="Veneault-Fourrey C."/>
            <person name="LaButti K."/>
            <person name="Lindquist E.A."/>
            <person name="Lipzen A."/>
            <person name="Lundell T."/>
            <person name="Morin E."/>
            <person name="Murat C."/>
            <person name="Riley R."/>
            <person name="Ohm R."/>
            <person name="Sun H."/>
            <person name="Tunlid A."/>
            <person name="Henrissat B."/>
            <person name="Grigoriev I.V."/>
            <person name="Hibbett D.S."/>
            <person name="Martin F."/>
        </authorList>
    </citation>
    <scope>NUCLEOTIDE SEQUENCE [LARGE SCALE GENOMIC DNA]</scope>
    <source>
        <strain evidence="3">FD-334 SS-4</strain>
    </source>
</reference>
<dbReference type="Gene3D" id="3.30.710.10">
    <property type="entry name" value="Potassium Channel Kv1.1, Chain A"/>
    <property type="match status" value="1"/>
</dbReference>
<dbReference type="SUPFAM" id="SSF54695">
    <property type="entry name" value="POZ domain"/>
    <property type="match status" value="1"/>
</dbReference>
<evidence type="ECO:0000259" key="1">
    <source>
        <dbReference type="PROSITE" id="PS50097"/>
    </source>
</evidence>
<accession>A0A0D2MS83</accession>
<dbReference type="OMA" id="WHAGARD"/>
<feature type="domain" description="BTB" evidence="1">
    <location>
        <begin position="19"/>
        <end position="48"/>
    </location>
</feature>
<name>A0A0D2MS83_HYPSF</name>
<gene>
    <name evidence="2" type="ORF">HYPSUDRAFT_84257</name>
</gene>
<dbReference type="OrthoDB" id="3036049at2759"/>
<dbReference type="AlphaFoldDB" id="A0A0D2MS83"/>
<dbReference type="SMART" id="SM00225">
    <property type="entry name" value="BTB"/>
    <property type="match status" value="1"/>
</dbReference>
<protein>
    <recommendedName>
        <fullName evidence="1">BTB domain-containing protein</fullName>
    </recommendedName>
</protein>
<evidence type="ECO:0000313" key="3">
    <source>
        <dbReference type="Proteomes" id="UP000054270"/>
    </source>
</evidence>